<protein>
    <submittedName>
        <fullName evidence="1">Uncharacterized protein</fullName>
    </submittedName>
</protein>
<accession>A0A165YXP7</accession>
<evidence type="ECO:0000313" key="1">
    <source>
        <dbReference type="EMBL" id="KZP10028.1"/>
    </source>
</evidence>
<sequence length="153" mass="17207">MRDGIRGEINVLREIRGGKSQRQMLLSQKPSSPRHFFTSQMIPNSPDPRSEYADYFHMSVKDHFLGASSTIVTLVKEVSDLIPNAGPLSTYGGTFKLRSYNFLFQSNGRLHPSRTFLSPYAPFSTTTLASFLCVRYTGANYIYLSVTTVPEAR</sequence>
<dbReference type="AlphaFoldDB" id="A0A165YXP7"/>
<gene>
    <name evidence="1" type="ORF">FIBSPDRAFT_991841</name>
</gene>
<evidence type="ECO:0000313" key="2">
    <source>
        <dbReference type="Proteomes" id="UP000076532"/>
    </source>
</evidence>
<dbReference type="EMBL" id="KV417688">
    <property type="protein sequence ID" value="KZP10028.1"/>
    <property type="molecule type" value="Genomic_DNA"/>
</dbReference>
<name>A0A165YXP7_9AGAM</name>
<organism evidence="1 2">
    <name type="scientific">Athelia psychrophila</name>
    <dbReference type="NCBI Taxonomy" id="1759441"/>
    <lineage>
        <taxon>Eukaryota</taxon>
        <taxon>Fungi</taxon>
        <taxon>Dikarya</taxon>
        <taxon>Basidiomycota</taxon>
        <taxon>Agaricomycotina</taxon>
        <taxon>Agaricomycetes</taxon>
        <taxon>Agaricomycetidae</taxon>
        <taxon>Atheliales</taxon>
        <taxon>Atheliaceae</taxon>
        <taxon>Athelia</taxon>
    </lineage>
</organism>
<keyword evidence="2" id="KW-1185">Reference proteome</keyword>
<reference evidence="1 2" key="1">
    <citation type="journal article" date="2016" name="Mol. Biol. Evol.">
        <title>Comparative Genomics of Early-Diverging Mushroom-Forming Fungi Provides Insights into the Origins of Lignocellulose Decay Capabilities.</title>
        <authorList>
            <person name="Nagy L.G."/>
            <person name="Riley R."/>
            <person name="Tritt A."/>
            <person name="Adam C."/>
            <person name="Daum C."/>
            <person name="Floudas D."/>
            <person name="Sun H."/>
            <person name="Yadav J.S."/>
            <person name="Pangilinan J."/>
            <person name="Larsson K.H."/>
            <person name="Matsuura K."/>
            <person name="Barry K."/>
            <person name="Labutti K."/>
            <person name="Kuo R."/>
            <person name="Ohm R.A."/>
            <person name="Bhattacharya S.S."/>
            <person name="Shirouzu T."/>
            <person name="Yoshinaga Y."/>
            <person name="Martin F.M."/>
            <person name="Grigoriev I.V."/>
            <person name="Hibbett D.S."/>
        </authorList>
    </citation>
    <scope>NUCLEOTIDE SEQUENCE [LARGE SCALE GENOMIC DNA]</scope>
    <source>
        <strain evidence="1 2">CBS 109695</strain>
    </source>
</reference>
<proteinExistence type="predicted"/>
<dbReference type="Proteomes" id="UP000076532">
    <property type="component" value="Unassembled WGS sequence"/>
</dbReference>